<dbReference type="RefSeq" id="WP_013708767.1">
    <property type="nucleotide sequence ID" value="NC_015389.1"/>
</dbReference>
<keyword evidence="3 10" id="KW-0808">Transferase</keyword>
<reference evidence="11" key="1">
    <citation type="journal article" date="2013" name="Stand. Genomic Sci.">
        <title>Complete genome sequence of Coriobacterium glomerans type strain (PW2(T)) from the midgut of Pyrrhocoris apterus L. (red soldier bug).</title>
        <authorList>
            <person name="Stackebrandt E."/>
            <person name="Zeytun A."/>
            <person name="Lapidus A."/>
            <person name="Nolan M."/>
            <person name="Lucas S."/>
            <person name="Hammon N."/>
            <person name="Deshpande S."/>
            <person name="Cheng J.F."/>
            <person name="Tapia R."/>
            <person name="Goodwin L.A."/>
            <person name="Pitluck S."/>
            <person name="Liolios K."/>
            <person name="Pagani I."/>
            <person name="Ivanova N."/>
            <person name="Mavromatis K."/>
            <person name="Mikhailova N."/>
            <person name="Huntemann M."/>
            <person name="Pati A."/>
            <person name="Chen A."/>
            <person name="Palaniappan K."/>
            <person name="Chang Y.J."/>
            <person name="Land M."/>
            <person name="Hauser L."/>
            <person name="Rohde M."/>
            <person name="Pukall R."/>
            <person name="Goker M."/>
            <person name="Detter J.C."/>
            <person name="Woyke T."/>
            <person name="Bristow J."/>
            <person name="Eisen J.A."/>
            <person name="Markowitz V."/>
            <person name="Hugenholtz P."/>
            <person name="Kyrpides N.C."/>
            <person name="Klenk H.P."/>
        </authorList>
    </citation>
    <scope>NUCLEOTIDE SEQUENCE</scope>
    <source>
        <strain evidence="11">ATCC 49209 / DSM 20642 / JCM 10262 / PW2</strain>
    </source>
</reference>
<accession>F2N9J5</accession>
<dbReference type="InterPro" id="IPR000192">
    <property type="entry name" value="Aminotrans_V_dom"/>
</dbReference>
<dbReference type="Proteomes" id="UP000006851">
    <property type="component" value="Chromosome"/>
</dbReference>
<sequence>MPPVNLDYAASTPMRPEAIAAQSAYDASDIAGANPNALHTLGRRAAARLERARADIASCLGARVRPSELVLTAGGTEANQLALLGIAEGVRARDRKRTRVIVSGIEHDSILDNLGLLHEAGFETDIVAPARSGRVEPDGLARLLDDRVALASIMLANNETGVIQPVRELAELTHRVGARFHTDAIQGFLHIPIDVDELGCDALSLAGHKVGGPVATGGLYLRGRTPLRPRLLGGGQEAGRRAGTQDVRSHVALAAVCRALAPRIVEHASRVRALSDKVYRQLASCPRIRSSVPDVERAQRLPGIVSVLVQGIESEDLILRLDAAGFEVSAGSACSAGAVGSSHVLRAMGIDEQAASGSLRISFDDRAREADLDRFCRALCELAAAGPRS</sequence>
<dbReference type="InterPro" id="IPR015424">
    <property type="entry name" value="PyrdxlP-dep_Trfase"/>
</dbReference>
<keyword evidence="11" id="KW-1185">Reference proteome</keyword>
<evidence type="ECO:0000256" key="1">
    <source>
        <dbReference type="ARBA" id="ARBA00001933"/>
    </source>
</evidence>
<dbReference type="InterPro" id="IPR015421">
    <property type="entry name" value="PyrdxlP-dep_Trfase_major"/>
</dbReference>
<dbReference type="OrthoDB" id="9808002at2"/>
<keyword evidence="6" id="KW-0408">Iron</keyword>
<dbReference type="PANTHER" id="PTHR11601">
    <property type="entry name" value="CYSTEINE DESULFURYLASE FAMILY MEMBER"/>
    <property type="match status" value="1"/>
</dbReference>
<keyword evidence="7" id="KW-0411">Iron-sulfur</keyword>
<evidence type="ECO:0000256" key="5">
    <source>
        <dbReference type="ARBA" id="ARBA00022898"/>
    </source>
</evidence>
<evidence type="ECO:0000256" key="3">
    <source>
        <dbReference type="ARBA" id="ARBA00022679"/>
    </source>
</evidence>
<dbReference type="Gene3D" id="1.10.260.50">
    <property type="match status" value="1"/>
</dbReference>
<feature type="domain" description="Aminotransferase class V" evidence="9">
    <location>
        <begin position="4"/>
        <end position="375"/>
    </location>
</feature>
<dbReference type="HOGENOM" id="CLU_003433_0_0_11"/>
<dbReference type="STRING" id="700015.Corgl_0913"/>
<evidence type="ECO:0000313" key="10">
    <source>
        <dbReference type="EMBL" id="AEB07024.1"/>
    </source>
</evidence>
<evidence type="ECO:0000259" key="9">
    <source>
        <dbReference type="Pfam" id="PF00266"/>
    </source>
</evidence>
<comment type="similarity">
    <text evidence="2">Belongs to the class-V pyridoxal-phosphate-dependent aminotransferase family. NifS/IscS subfamily.</text>
</comment>
<protein>
    <submittedName>
        <fullName evidence="10">Cysteine desulfurase</fullName>
        <ecNumber evidence="10">2.8.1.7</ecNumber>
    </submittedName>
</protein>
<dbReference type="SUPFAM" id="SSF53383">
    <property type="entry name" value="PLP-dependent transferases"/>
    <property type="match status" value="1"/>
</dbReference>
<organism evidence="10 11">
    <name type="scientific">Coriobacterium glomerans (strain ATCC 49209 / DSM 20642 / JCM 10262 / PW2)</name>
    <dbReference type="NCBI Taxonomy" id="700015"/>
    <lineage>
        <taxon>Bacteria</taxon>
        <taxon>Bacillati</taxon>
        <taxon>Actinomycetota</taxon>
        <taxon>Coriobacteriia</taxon>
        <taxon>Coriobacteriales</taxon>
        <taxon>Coriobacteriaceae</taxon>
        <taxon>Coriobacterium</taxon>
    </lineage>
</organism>
<dbReference type="PIRSF" id="PIRSF005572">
    <property type="entry name" value="NifS"/>
    <property type="match status" value="1"/>
</dbReference>
<dbReference type="InterPro" id="IPR016454">
    <property type="entry name" value="Cysteine_dSase"/>
</dbReference>
<gene>
    <name evidence="10" type="ordered locus">Corgl_0913</name>
</gene>
<dbReference type="eggNOG" id="COG1104">
    <property type="taxonomic scope" value="Bacteria"/>
</dbReference>
<keyword evidence="4" id="KW-0479">Metal-binding</keyword>
<comment type="cofactor">
    <cofactor evidence="1">
        <name>pyridoxal 5'-phosphate</name>
        <dbReference type="ChEBI" id="CHEBI:597326"/>
    </cofactor>
</comment>
<dbReference type="Pfam" id="PF00266">
    <property type="entry name" value="Aminotran_5"/>
    <property type="match status" value="1"/>
</dbReference>
<dbReference type="PANTHER" id="PTHR11601:SF34">
    <property type="entry name" value="CYSTEINE DESULFURASE"/>
    <property type="match status" value="1"/>
</dbReference>
<dbReference type="Gene3D" id="3.40.640.10">
    <property type="entry name" value="Type I PLP-dependent aspartate aminotransferase-like (Major domain)"/>
    <property type="match status" value="1"/>
</dbReference>
<comment type="catalytic activity">
    <reaction evidence="8">
        <text>(sulfur carrier)-H + L-cysteine = (sulfur carrier)-SH + L-alanine</text>
        <dbReference type="Rhea" id="RHEA:43892"/>
        <dbReference type="Rhea" id="RHEA-COMP:14737"/>
        <dbReference type="Rhea" id="RHEA-COMP:14739"/>
        <dbReference type="ChEBI" id="CHEBI:29917"/>
        <dbReference type="ChEBI" id="CHEBI:35235"/>
        <dbReference type="ChEBI" id="CHEBI:57972"/>
        <dbReference type="ChEBI" id="CHEBI:64428"/>
        <dbReference type="EC" id="2.8.1.7"/>
    </reaction>
</comment>
<dbReference type="InterPro" id="IPR015422">
    <property type="entry name" value="PyrdxlP-dep_Trfase_small"/>
</dbReference>
<dbReference type="GO" id="GO:0031071">
    <property type="term" value="F:cysteine desulfurase activity"/>
    <property type="evidence" value="ECO:0007669"/>
    <property type="project" value="UniProtKB-EC"/>
</dbReference>
<dbReference type="AlphaFoldDB" id="F2N9J5"/>
<dbReference type="Gene3D" id="3.90.1150.10">
    <property type="entry name" value="Aspartate Aminotransferase, domain 1"/>
    <property type="match status" value="1"/>
</dbReference>
<dbReference type="KEGG" id="cgo:Corgl_0913"/>
<proteinExistence type="inferred from homology"/>
<evidence type="ECO:0000256" key="4">
    <source>
        <dbReference type="ARBA" id="ARBA00022723"/>
    </source>
</evidence>
<name>F2N9J5_CORGP</name>
<dbReference type="GO" id="GO:0046872">
    <property type="term" value="F:metal ion binding"/>
    <property type="evidence" value="ECO:0007669"/>
    <property type="project" value="UniProtKB-KW"/>
</dbReference>
<keyword evidence="5" id="KW-0663">Pyridoxal phosphate</keyword>
<evidence type="ECO:0000256" key="8">
    <source>
        <dbReference type="ARBA" id="ARBA00050776"/>
    </source>
</evidence>
<dbReference type="GO" id="GO:0051536">
    <property type="term" value="F:iron-sulfur cluster binding"/>
    <property type="evidence" value="ECO:0007669"/>
    <property type="project" value="UniProtKB-KW"/>
</dbReference>
<evidence type="ECO:0000256" key="6">
    <source>
        <dbReference type="ARBA" id="ARBA00023004"/>
    </source>
</evidence>
<dbReference type="EMBL" id="CP002628">
    <property type="protein sequence ID" value="AEB07024.1"/>
    <property type="molecule type" value="Genomic_DNA"/>
</dbReference>
<evidence type="ECO:0000256" key="7">
    <source>
        <dbReference type="ARBA" id="ARBA00023014"/>
    </source>
</evidence>
<evidence type="ECO:0000256" key="2">
    <source>
        <dbReference type="ARBA" id="ARBA00006490"/>
    </source>
</evidence>
<dbReference type="EC" id="2.8.1.7" evidence="10"/>
<evidence type="ECO:0000313" key="11">
    <source>
        <dbReference type="Proteomes" id="UP000006851"/>
    </source>
</evidence>